<comment type="caution">
    <text evidence="2">The sequence shown here is derived from an EMBL/GenBank/DDBJ whole genome shotgun (WGS) entry which is preliminary data.</text>
</comment>
<dbReference type="Proteomes" id="UP001215280">
    <property type="component" value="Unassembled WGS sequence"/>
</dbReference>
<keyword evidence="3" id="KW-1185">Reference proteome</keyword>
<keyword evidence="1" id="KW-1133">Transmembrane helix</keyword>
<protein>
    <submittedName>
        <fullName evidence="2">Uncharacterized protein</fullName>
    </submittedName>
</protein>
<sequence>MQLNTNNQPPTAIPLDCRIQMRYLSLGSALLYSATSCSLLTAIVFATPVPPATTRSTLNVTLWGVSLSAHDIADIRQFDNAYHFVDVTGETLFVVQRDDDPYAS</sequence>
<organism evidence="2 3">
    <name type="scientific">Mycena maculata</name>
    <dbReference type="NCBI Taxonomy" id="230809"/>
    <lineage>
        <taxon>Eukaryota</taxon>
        <taxon>Fungi</taxon>
        <taxon>Dikarya</taxon>
        <taxon>Basidiomycota</taxon>
        <taxon>Agaricomycotina</taxon>
        <taxon>Agaricomycetes</taxon>
        <taxon>Agaricomycetidae</taxon>
        <taxon>Agaricales</taxon>
        <taxon>Marasmiineae</taxon>
        <taxon>Mycenaceae</taxon>
        <taxon>Mycena</taxon>
    </lineage>
</organism>
<evidence type="ECO:0000313" key="2">
    <source>
        <dbReference type="EMBL" id="KAJ7736554.1"/>
    </source>
</evidence>
<feature type="transmembrane region" description="Helical" evidence="1">
    <location>
        <begin position="23"/>
        <end position="46"/>
    </location>
</feature>
<dbReference type="AlphaFoldDB" id="A0AAD7I723"/>
<reference evidence="2" key="1">
    <citation type="submission" date="2023-03" db="EMBL/GenBank/DDBJ databases">
        <title>Massive genome expansion in bonnet fungi (Mycena s.s.) driven by repeated elements and novel gene families across ecological guilds.</title>
        <authorList>
            <consortium name="Lawrence Berkeley National Laboratory"/>
            <person name="Harder C.B."/>
            <person name="Miyauchi S."/>
            <person name="Viragh M."/>
            <person name="Kuo A."/>
            <person name="Thoen E."/>
            <person name="Andreopoulos B."/>
            <person name="Lu D."/>
            <person name="Skrede I."/>
            <person name="Drula E."/>
            <person name="Henrissat B."/>
            <person name="Morin E."/>
            <person name="Kohler A."/>
            <person name="Barry K."/>
            <person name="LaButti K."/>
            <person name="Morin E."/>
            <person name="Salamov A."/>
            <person name="Lipzen A."/>
            <person name="Mereny Z."/>
            <person name="Hegedus B."/>
            <person name="Baldrian P."/>
            <person name="Stursova M."/>
            <person name="Weitz H."/>
            <person name="Taylor A."/>
            <person name="Grigoriev I.V."/>
            <person name="Nagy L.G."/>
            <person name="Martin F."/>
            <person name="Kauserud H."/>
        </authorList>
    </citation>
    <scope>NUCLEOTIDE SEQUENCE</scope>
    <source>
        <strain evidence="2">CBHHK188m</strain>
    </source>
</reference>
<evidence type="ECO:0000256" key="1">
    <source>
        <dbReference type="SAM" id="Phobius"/>
    </source>
</evidence>
<proteinExistence type="predicted"/>
<keyword evidence="1" id="KW-0472">Membrane</keyword>
<gene>
    <name evidence="2" type="ORF">DFH07DRAFT_966792</name>
</gene>
<keyword evidence="1" id="KW-0812">Transmembrane</keyword>
<name>A0AAD7I723_9AGAR</name>
<evidence type="ECO:0000313" key="3">
    <source>
        <dbReference type="Proteomes" id="UP001215280"/>
    </source>
</evidence>
<accession>A0AAD7I723</accession>
<dbReference type="EMBL" id="JARJLG010000148">
    <property type="protein sequence ID" value="KAJ7736554.1"/>
    <property type="molecule type" value="Genomic_DNA"/>
</dbReference>